<keyword evidence="2 4" id="KW-0328">Glycosyltransferase</keyword>
<evidence type="ECO:0000313" key="7">
    <source>
        <dbReference type="Proteomes" id="UP001054889"/>
    </source>
</evidence>
<dbReference type="FunFam" id="3.40.50.2000:FF:000051">
    <property type="entry name" value="Glycosyltransferase"/>
    <property type="match status" value="1"/>
</dbReference>
<comment type="caution">
    <text evidence="6">The sequence shown here is derived from an EMBL/GenBank/DDBJ whole genome shotgun (WGS) entry which is preliminary data.</text>
</comment>
<protein>
    <recommendedName>
        <fullName evidence="5">Glycosyltransferase</fullName>
        <ecNumber evidence="5">2.4.1.-</ecNumber>
    </recommendedName>
</protein>
<dbReference type="EMBL" id="BQKI01000074">
    <property type="protein sequence ID" value="GJN19430.1"/>
    <property type="molecule type" value="Genomic_DNA"/>
</dbReference>
<evidence type="ECO:0000256" key="5">
    <source>
        <dbReference type="RuleBase" id="RU362057"/>
    </source>
</evidence>
<organism evidence="6 7">
    <name type="scientific">Eleusine coracana subsp. coracana</name>
    <dbReference type="NCBI Taxonomy" id="191504"/>
    <lineage>
        <taxon>Eukaryota</taxon>
        <taxon>Viridiplantae</taxon>
        <taxon>Streptophyta</taxon>
        <taxon>Embryophyta</taxon>
        <taxon>Tracheophyta</taxon>
        <taxon>Spermatophyta</taxon>
        <taxon>Magnoliopsida</taxon>
        <taxon>Liliopsida</taxon>
        <taxon>Poales</taxon>
        <taxon>Poaceae</taxon>
        <taxon>PACMAD clade</taxon>
        <taxon>Chloridoideae</taxon>
        <taxon>Cynodonteae</taxon>
        <taxon>Eleusininae</taxon>
        <taxon>Eleusine</taxon>
    </lineage>
</organism>
<dbReference type="PROSITE" id="PS00375">
    <property type="entry name" value="UDPGT"/>
    <property type="match status" value="1"/>
</dbReference>
<evidence type="ECO:0000256" key="3">
    <source>
        <dbReference type="ARBA" id="ARBA00022679"/>
    </source>
</evidence>
<keyword evidence="7" id="KW-1185">Reference proteome</keyword>
<gene>
    <name evidence="6" type="primary">gb06708</name>
    <name evidence="6" type="ORF">PR202_gb06708</name>
</gene>
<dbReference type="InterPro" id="IPR035595">
    <property type="entry name" value="UDP_glycos_trans_CS"/>
</dbReference>
<dbReference type="InterPro" id="IPR002213">
    <property type="entry name" value="UDP_glucos_trans"/>
</dbReference>
<reference evidence="6" key="2">
    <citation type="submission" date="2021-12" db="EMBL/GenBank/DDBJ databases">
        <title>Resequencing data analysis of finger millet.</title>
        <authorList>
            <person name="Hatakeyama M."/>
            <person name="Aluri S."/>
            <person name="Balachadran M.T."/>
            <person name="Sivarajan S.R."/>
            <person name="Poveda L."/>
            <person name="Shimizu-Inatsugi R."/>
            <person name="Schlapbach R."/>
            <person name="Sreeman S.M."/>
            <person name="Shimizu K.K."/>
        </authorList>
    </citation>
    <scope>NUCLEOTIDE SEQUENCE</scope>
</reference>
<dbReference type="FunFam" id="3.40.50.2000:FF:000054">
    <property type="entry name" value="Glycosyltransferase"/>
    <property type="match status" value="1"/>
</dbReference>
<dbReference type="EC" id="2.4.1.-" evidence="5"/>
<dbReference type="Gene3D" id="3.40.50.2000">
    <property type="entry name" value="Glycogen Phosphorylase B"/>
    <property type="match status" value="2"/>
</dbReference>
<evidence type="ECO:0000256" key="4">
    <source>
        <dbReference type="RuleBase" id="RU003718"/>
    </source>
</evidence>
<keyword evidence="3 4" id="KW-0808">Transferase</keyword>
<dbReference type="AlphaFoldDB" id="A0AAV5EA49"/>
<evidence type="ECO:0000313" key="6">
    <source>
        <dbReference type="EMBL" id="GJN19430.1"/>
    </source>
</evidence>
<evidence type="ECO:0000256" key="2">
    <source>
        <dbReference type="ARBA" id="ARBA00022676"/>
    </source>
</evidence>
<reference evidence="6" key="1">
    <citation type="journal article" date="2018" name="DNA Res.">
        <title>Multiple hybrid de novo genome assembly of finger millet, an orphan allotetraploid crop.</title>
        <authorList>
            <person name="Hatakeyama M."/>
            <person name="Aluri S."/>
            <person name="Balachadran M.T."/>
            <person name="Sivarajan S.R."/>
            <person name="Patrignani A."/>
            <person name="Gruter S."/>
            <person name="Poveda L."/>
            <person name="Shimizu-Inatsugi R."/>
            <person name="Baeten J."/>
            <person name="Francoijs K.J."/>
            <person name="Nataraja K.N."/>
            <person name="Reddy Y.A.N."/>
            <person name="Phadnis S."/>
            <person name="Ravikumar R.L."/>
            <person name="Schlapbach R."/>
            <person name="Sreeman S.M."/>
            <person name="Shimizu K.K."/>
        </authorList>
    </citation>
    <scope>NUCLEOTIDE SEQUENCE</scope>
</reference>
<dbReference type="Pfam" id="PF00201">
    <property type="entry name" value="UDPGT"/>
    <property type="match status" value="1"/>
</dbReference>
<proteinExistence type="inferred from homology"/>
<comment type="similarity">
    <text evidence="1 4">Belongs to the UDP-glycosyltransferase family.</text>
</comment>
<name>A0AAV5EA49_ELECO</name>
<evidence type="ECO:0000256" key="1">
    <source>
        <dbReference type="ARBA" id="ARBA00009995"/>
    </source>
</evidence>
<sequence>MAATITSVASCTLSSSTAPPRVVMIGSPGAGHLIPVAELARRLATDHGFAVTIVTTTGLSDPATDAAVLSTLPPSVATASLPGAALANIPPDIGFGGTIFEFVRRSLPHLRSLLAGGGGDPAAALVCDFFGTSALPLAAELGVPGYVFLPTSFAMVSIMRRLAALHADAAPGEYRDLPDSLPFPGGPSLLLRHEDMPDGFRDWNDPNYAYVVEEARRYARADGFLVNSFEEMERAMAESFRHDAEDGAFPPVFPVGPFVRSSSDENSAEECLEWLNRQPARSVVYVSFGTGGALSVAQTAELAAGLEASGHRFLWVVRMPSQDGNAFAFGTVRGEDDDPLAWLPDGFLERTRGRGLAVAAWAPQVRVLNHPATAAFVSHCGWNSTLESVSASVPIVAWPLYAEQRMNAVTLAEVAGVALRPRDDGGFVTREEVAAVVREIMEGEKGSTVRGRARELQEAASRAWSPQGASRRALGEVAAKWKAAPVNDNGEGA</sequence>
<dbReference type="CDD" id="cd03784">
    <property type="entry name" value="GT1_Gtf-like"/>
    <property type="match status" value="1"/>
</dbReference>
<dbReference type="PANTHER" id="PTHR48046">
    <property type="entry name" value="UDP-GLYCOSYLTRANSFERASE 72E1"/>
    <property type="match status" value="1"/>
</dbReference>
<dbReference type="SUPFAM" id="SSF53756">
    <property type="entry name" value="UDP-Glycosyltransferase/glycogen phosphorylase"/>
    <property type="match status" value="1"/>
</dbReference>
<dbReference type="PANTHER" id="PTHR48046:SF1">
    <property type="entry name" value="GLYCOSYLTRANSFERASE-RELATED"/>
    <property type="match status" value="1"/>
</dbReference>
<dbReference type="Proteomes" id="UP001054889">
    <property type="component" value="Unassembled WGS sequence"/>
</dbReference>
<dbReference type="GO" id="GO:0008194">
    <property type="term" value="F:UDP-glycosyltransferase activity"/>
    <property type="evidence" value="ECO:0007669"/>
    <property type="project" value="InterPro"/>
</dbReference>
<accession>A0AAV5EA49</accession>